<evidence type="ECO:0000256" key="4">
    <source>
        <dbReference type="ARBA" id="ARBA00022692"/>
    </source>
</evidence>
<dbReference type="SUPFAM" id="SSF46626">
    <property type="entry name" value="Cytochrome c"/>
    <property type="match status" value="1"/>
</dbReference>
<dbReference type="Gene3D" id="1.10.760.10">
    <property type="entry name" value="Cytochrome c-like domain"/>
    <property type="match status" value="1"/>
</dbReference>
<dbReference type="KEGG" id="pcon:B0A89_04660"/>
<comment type="subcellular location">
    <subcellularLocation>
        <location evidence="1">Membrane</location>
    </subcellularLocation>
</comment>
<evidence type="ECO:0000256" key="9">
    <source>
        <dbReference type="PIRSR" id="PIRSR602326-1"/>
    </source>
</evidence>
<feature type="compositionally biased region" description="Low complexity" evidence="10">
    <location>
        <begin position="147"/>
        <end position="185"/>
    </location>
</feature>
<feature type="compositionally biased region" description="Low complexity" evidence="10">
    <location>
        <begin position="51"/>
        <end position="75"/>
    </location>
</feature>
<evidence type="ECO:0000256" key="7">
    <source>
        <dbReference type="ARBA" id="ARBA00023004"/>
    </source>
</evidence>
<evidence type="ECO:0000256" key="1">
    <source>
        <dbReference type="ARBA" id="ARBA00004370"/>
    </source>
</evidence>
<dbReference type="PANTHER" id="PTHR10266:SF3">
    <property type="entry name" value="CYTOCHROME C1, HEME PROTEIN, MITOCHONDRIAL"/>
    <property type="match status" value="1"/>
</dbReference>
<dbReference type="OrthoDB" id="9808471at2"/>
<evidence type="ECO:0000256" key="2">
    <source>
        <dbReference type="ARBA" id="ARBA00016165"/>
    </source>
</evidence>
<evidence type="ECO:0000256" key="8">
    <source>
        <dbReference type="ARBA" id="ARBA00023136"/>
    </source>
</evidence>
<keyword evidence="8 11" id="KW-0472">Membrane</keyword>
<dbReference type="PROSITE" id="PS51007">
    <property type="entry name" value="CYTC"/>
    <property type="match status" value="1"/>
</dbReference>
<keyword evidence="3 9" id="KW-0349">Heme</keyword>
<dbReference type="Proteomes" id="UP000193017">
    <property type="component" value="Chromosome"/>
</dbReference>
<organism evidence="14 15">
    <name type="scientific">Paracoccus contaminans</name>
    <dbReference type="NCBI Taxonomy" id="1945662"/>
    <lineage>
        <taxon>Bacteria</taxon>
        <taxon>Pseudomonadati</taxon>
        <taxon>Pseudomonadota</taxon>
        <taxon>Alphaproteobacteria</taxon>
        <taxon>Rhodobacterales</taxon>
        <taxon>Paracoccaceae</taxon>
        <taxon>Paracoccus</taxon>
    </lineage>
</organism>
<feature type="binding site" description="covalent" evidence="9">
    <location>
        <position position="439"/>
    </location>
    <ligand>
        <name>heme c</name>
        <dbReference type="ChEBI" id="CHEBI:61717"/>
    </ligand>
</feature>
<evidence type="ECO:0000256" key="11">
    <source>
        <dbReference type="SAM" id="Phobius"/>
    </source>
</evidence>
<dbReference type="EMBL" id="CP020612">
    <property type="protein sequence ID" value="ARJ69028.1"/>
    <property type="molecule type" value="Genomic_DNA"/>
</dbReference>
<accession>A0A1W6CVX3</accession>
<evidence type="ECO:0000256" key="5">
    <source>
        <dbReference type="ARBA" id="ARBA00022723"/>
    </source>
</evidence>
<dbReference type="GO" id="GO:0009055">
    <property type="term" value="F:electron transfer activity"/>
    <property type="evidence" value="ECO:0007669"/>
    <property type="project" value="InterPro"/>
</dbReference>
<dbReference type="InterPro" id="IPR036909">
    <property type="entry name" value="Cyt_c-like_dom_sf"/>
</dbReference>
<comment type="cofactor">
    <cofactor evidence="9">
        <name>heme c</name>
        <dbReference type="ChEBI" id="CHEBI:61717"/>
    </cofactor>
    <text evidence="9">Binds 1 heme c group covalently per subunit.</text>
</comment>
<feature type="binding site" description="covalent" evidence="9">
    <location>
        <position position="314"/>
    </location>
    <ligand>
        <name>heme c</name>
        <dbReference type="ChEBI" id="CHEBI:61717"/>
    </ligand>
</feature>
<keyword evidence="7 9" id="KW-0408">Iron</keyword>
<feature type="binding site" description="covalent" evidence="9">
    <location>
        <position position="315"/>
    </location>
    <ligand>
        <name>heme c</name>
        <dbReference type="ChEBI" id="CHEBI:61717"/>
    </ligand>
</feature>
<evidence type="ECO:0000256" key="12">
    <source>
        <dbReference type="SAM" id="SignalP"/>
    </source>
</evidence>
<feature type="binding site" description="covalent" evidence="9">
    <location>
        <position position="311"/>
    </location>
    <ligand>
        <name>heme c</name>
        <dbReference type="ChEBI" id="CHEBI:61717"/>
    </ligand>
</feature>
<keyword evidence="12" id="KW-0732">Signal</keyword>
<proteinExistence type="predicted"/>
<gene>
    <name evidence="14" type="ORF">B0A89_04660</name>
</gene>
<dbReference type="Pfam" id="PF02167">
    <property type="entry name" value="Cytochrom_C1"/>
    <property type="match status" value="1"/>
</dbReference>
<dbReference type="GO" id="GO:0020037">
    <property type="term" value="F:heme binding"/>
    <property type="evidence" value="ECO:0007669"/>
    <property type="project" value="InterPro"/>
</dbReference>
<evidence type="ECO:0000259" key="13">
    <source>
        <dbReference type="PROSITE" id="PS51007"/>
    </source>
</evidence>
<reference evidence="14 15" key="1">
    <citation type="submission" date="2017-03" db="EMBL/GenBank/DDBJ databases">
        <title>Genome sequence of Paracoccus contaminans isolated from a water microcosm.</title>
        <authorList>
            <person name="Aurass P."/>
            <person name="Karste S."/>
            <person name="Trost E."/>
            <person name="Glaeser S.P."/>
            <person name="Kaempfer P."/>
            <person name="Flieger A."/>
        </authorList>
    </citation>
    <scope>NUCLEOTIDE SEQUENCE [LARGE SCALE GENOMIC DNA]</scope>
    <source>
        <strain evidence="15">RKI 16-01929T\LMG 29738T\CCM 8701T\CIP 111112T</strain>
    </source>
</reference>
<evidence type="ECO:0000256" key="6">
    <source>
        <dbReference type="ARBA" id="ARBA00022989"/>
    </source>
</evidence>
<feature type="compositionally biased region" description="Basic and acidic residues" evidence="10">
    <location>
        <begin position="266"/>
        <end position="276"/>
    </location>
</feature>
<dbReference type="InterPro" id="IPR002326">
    <property type="entry name" value="Cyt_c1"/>
</dbReference>
<evidence type="ECO:0000256" key="3">
    <source>
        <dbReference type="ARBA" id="ARBA00022617"/>
    </source>
</evidence>
<keyword evidence="5 9" id="KW-0479">Metal-binding</keyword>
<dbReference type="Gene3D" id="1.20.5.100">
    <property type="entry name" value="Cytochrome c1, transmembrane anchor, C-terminal"/>
    <property type="match status" value="1"/>
</dbReference>
<feature type="compositionally biased region" description="Low complexity" evidence="10">
    <location>
        <begin position="88"/>
        <end position="133"/>
    </location>
</feature>
<feature type="transmembrane region" description="Helical" evidence="11">
    <location>
        <begin position="483"/>
        <end position="502"/>
    </location>
</feature>
<feature type="region of interest" description="Disordered" evidence="10">
    <location>
        <begin position="51"/>
        <end position="133"/>
    </location>
</feature>
<sequence length="520" mass="51911">MSLRNVTLTAVAALSFGMAANAQTTRITVPVTEPGAAATAPAAAPAPAATAAPAPAAAPTPAAAAGEATPANPAALNDAGTAASADQPAKAAEPGEAAAAAQTGTAAAGMDATTPTPAPSAGEPPAAPKEGLPASATEAQVNAPVPAAEGAAEADAPGSDKAPAPAGGEAPAASEPAATATPSPAEMSQGQAPVQPVPAEGATAPEAAAPQTAPAGADAAAAPAADAAAPAPAASVPANAQNPDQVNTDTAAADAGAATEPAAAADGEHEAPAAHAAHQEIHDVAFSFEGPFGKYEQFQLQRGLQIYTEVCSACHGLKQVPLRTLHDAGGPGLPEDQMRAYAQALTIPDPATGEDRPREPTDYFPTITGEGMGPDLSLMAKARAGFHGPYGTGISQLFNGIGGPEYIYSILTGYTGKTKEQAGATFYENKAFPGGWIGMPPPLSDEQVTFEDGSPNDLHSEAKDIAAFLMWTAEPKMMARKQAGLVSVLFLVVLSALLYLTNKRLWWPLKHRRDVIGDGR</sequence>
<dbReference type="GO" id="GO:0046872">
    <property type="term" value="F:metal ion binding"/>
    <property type="evidence" value="ECO:0007669"/>
    <property type="project" value="UniProtKB-KW"/>
</dbReference>
<dbReference type="GO" id="GO:0016020">
    <property type="term" value="C:membrane"/>
    <property type="evidence" value="ECO:0007669"/>
    <property type="project" value="UniProtKB-SubCell"/>
</dbReference>
<protein>
    <recommendedName>
        <fullName evidence="2">Cytochrome c1</fullName>
    </recommendedName>
</protein>
<keyword evidence="6 11" id="KW-1133">Transmembrane helix</keyword>
<keyword evidence="15" id="KW-1185">Reference proteome</keyword>
<feature type="region of interest" description="Disordered" evidence="10">
    <location>
        <begin position="147"/>
        <end position="276"/>
    </location>
</feature>
<feature type="compositionally biased region" description="Low complexity" evidence="10">
    <location>
        <begin position="197"/>
        <end position="265"/>
    </location>
</feature>
<dbReference type="InterPro" id="IPR009056">
    <property type="entry name" value="Cyt_c-like_dom"/>
</dbReference>
<keyword evidence="4 11" id="KW-0812">Transmembrane</keyword>
<evidence type="ECO:0000313" key="15">
    <source>
        <dbReference type="Proteomes" id="UP000193017"/>
    </source>
</evidence>
<dbReference type="PRINTS" id="PR00603">
    <property type="entry name" value="CYTOCHROMEC1"/>
</dbReference>
<dbReference type="STRING" id="1945662.B0A89_04660"/>
<name>A0A1W6CVX3_9RHOB</name>
<feature type="signal peptide" evidence="12">
    <location>
        <begin position="1"/>
        <end position="22"/>
    </location>
</feature>
<dbReference type="PANTHER" id="PTHR10266">
    <property type="entry name" value="CYTOCHROME C1"/>
    <property type="match status" value="1"/>
</dbReference>
<dbReference type="AlphaFoldDB" id="A0A1W6CVX3"/>
<feature type="chain" id="PRO_5012438962" description="Cytochrome c1" evidence="12">
    <location>
        <begin position="23"/>
        <end position="520"/>
    </location>
</feature>
<evidence type="ECO:0000313" key="14">
    <source>
        <dbReference type="EMBL" id="ARJ69028.1"/>
    </source>
</evidence>
<feature type="domain" description="Cytochrome c" evidence="13">
    <location>
        <begin position="298"/>
        <end position="473"/>
    </location>
</feature>
<evidence type="ECO:0000256" key="10">
    <source>
        <dbReference type="SAM" id="MobiDB-lite"/>
    </source>
</evidence>